<evidence type="ECO:0000313" key="3">
    <source>
        <dbReference type="Proteomes" id="UP000249005"/>
    </source>
</evidence>
<dbReference type="OrthoDB" id="9778250at2"/>
<dbReference type="KEGG" id="lri:NCTC12151_02090"/>
<dbReference type="InterPro" id="IPR045175">
    <property type="entry name" value="M28_fam"/>
</dbReference>
<dbReference type="Proteomes" id="UP000249005">
    <property type="component" value="Chromosome 1"/>
</dbReference>
<accession>A0A2X4UNN4</accession>
<reference evidence="2 3" key="1">
    <citation type="submission" date="2018-06" db="EMBL/GenBank/DDBJ databases">
        <authorList>
            <consortium name="Pathogen Informatics"/>
            <person name="Doyle S."/>
        </authorList>
    </citation>
    <scope>NUCLEOTIDE SEQUENCE [LARGE SCALE GENOMIC DNA]</scope>
    <source>
        <strain evidence="2 3">NCTC12151</strain>
    </source>
</reference>
<dbReference type="SUPFAM" id="SSF53187">
    <property type="entry name" value="Zn-dependent exopeptidases"/>
    <property type="match status" value="1"/>
</dbReference>
<dbReference type="PANTHER" id="PTHR12147">
    <property type="entry name" value="METALLOPEPTIDASE M28 FAMILY MEMBER"/>
    <property type="match status" value="1"/>
</dbReference>
<dbReference type="PANTHER" id="PTHR12147:SF26">
    <property type="entry name" value="PEPTIDASE M28 DOMAIN-CONTAINING PROTEIN"/>
    <property type="match status" value="1"/>
</dbReference>
<dbReference type="AlphaFoldDB" id="A0A2X4UNN4"/>
<dbReference type="GO" id="GO:0006508">
    <property type="term" value="P:proteolysis"/>
    <property type="evidence" value="ECO:0007669"/>
    <property type="project" value="InterPro"/>
</dbReference>
<proteinExistence type="predicted"/>
<dbReference type="GO" id="GO:0008235">
    <property type="term" value="F:metalloexopeptidase activity"/>
    <property type="evidence" value="ECO:0007669"/>
    <property type="project" value="InterPro"/>
</dbReference>
<evidence type="ECO:0000313" key="2">
    <source>
        <dbReference type="EMBL" id="SQI41466.1"/>
    </source>
</evidence>
<dbReference type="Pfam" id="PF04389">
    <property type="entry name" value="Peptidase_M28"/>
    <property type="match status" value="1"/>
</dbReference>
<dbReference type="EMBL" id="LS483470">
    <property type="protein sequence ID" value="SQI41466.1"/>
    <property type="molecule type" value="Genomic_DNA"/>
</dbReference>
<dbReference type="Gene3D" id="3.40.630.10">
    <property type="entry name" value="Zn peptidases"/>
    <property type="match status" value="1"/>
</dbReference>
<keyword evidence="3" id="KW-1185">Reference proteome</keyword>
<protein>
    <submittedName>
        <fullName evidence="2">Alkaline phosphatase isozyme conversion aminopeptidase</fullName>
    </submittedName>
</protein>
<dbReference type="InterPro" id="IPR007484">
    <property type="entry name" value="Peptidase_M28"/>
</dbReference>
<keyword evidence="2" id="KW-0378">Hydrolase</keyword>
<keyword evidence="2" id="KW-0031">Aminopeptidase</keyword>
<name>A0A2X4UNN4_9GAMM</name>
<dbReference type="GO" id="GO:0004177">
    <property type="term" value="F:aminopeptidase activity"/>
    <property type="evidence" value="ECO:0007669"/>
    <property type="project" value="UniProtKB-KW"/>
</dbReference>
<gene>
    <name evidence="2" type="ORF">NCTC12151_02090</name>
</gene>
<feature type="domain" description="Peptidase M28" evidence="1">
    <location>
        <begin position="103"/>
        <end position="336"/>
    </location>
</feature>
<sequence>MPLPISTKRASLLFLLALTVAVLTVLFILTQPFVTPQPSAKRQADPARLEAHVRYLSQTVYPRSFEQAENLNAAADYIKQVLQESGAEVFEQEYYVEQKRYRNIVARFGSKIGETVVVGAHYDSHADVDLAVQYEKGYGAESHTPGADDNASGIAGILELARLLKDAPLNVGVELVAYTLEEPPFFRTESMGSAVHAASFSQSKRSVSLMIALEMIGYFNSESDSQSYPFSVLGYIYPRQGDFIAVVGRVSDMGSVRRVKSALLSVSELPVYSLNAPERVTGVDFSDHFNYWKRDIPAVMITDTAFYRNYQYHQAGDSADRLNYLRMAQVVDGVFALLSKTSLSEKL</sequence>
<keyword evidence="2" id="KW-0645">Protease</keyword>
<organism evidence="2 3">
    <name type="scientific">Leminorella richardii</name>
    <dbReference type="NCBI Taxonomy" id="158841"/>
    <lineage>
        <taxon>Bacteria</taxon>
        <taxon>Pseudomonadati</taxon>
        <taxon>Pseudomonadota</taxon>
        <taxon>Gammaproteobacteria</taxon>
        <taxon>Enterobacterales</taxon>
        <taxon>Budviciaceae</taxon>
        <taxon>Leminorella</taxon>
    </lineage>
</organism>
<dbReference type="RefSeq" id="WP_111740588.1">
    <property type="nucleotide sequence ID" value="NZ_LR698987.1"/>
</dbReference>
<evidence type="ECO:0000259" key="1">
    <source>
        <dbReference type="Pfam" id="PF04389"/>
    </source>
</evidence>